<evidence type="ECO:0000313" key="3">
    <source>
        <dbReference type="EMBL" id="ACO04732.1"/>
    </source>
</evidence>
<gene>
    <name evidence="3" type="ordered locus">PERMA_1892</name>
</gene>
<sequence>MRDLTTLLLIATGFLLILIGSSMASIRWLDYQEGINEMKKTGKMMIIYIHSDHCQYCRKMEATTFKNRKVEEVLERFFVPVKVEKNSEEGLNVRKIYGYMGTPTFHFIQPDGKKVYSLFGAWNEKEFLEILRYFYEGHYREKTLTEYFMK</sequence>
<dbReference type="InterPro" id="IPR036249">
    <property type="entry name" value="Thioredoxin-like_sf"/>
</dbReference>
<keyword evidence="1" id="KW-0732">Signal</keyword>
<dbReference type="Pfam" id="PF13899">
    <property type="entry name" value="Thioredoxin_7"/>
    <property type="match status" value="1"/>
</dbReference>
<dbReference type="STRING" id="123214.PERMA_1892"/>
<dbReference type="PROSITE" id="PS51352">
    <property type="entry name" value="THIOREDOXIN_2"/>
    <property type="match status" value="1"/>
</dbReference>
<dbReference type="EMBL" id="CP001230">
    <property type="protein sequence ID" value="ACO04732.1"/>
    <property type="molecule type" value="Genomic_DNA"/>
</dbReference>
<evidence type="ECO:0000259" key="2">
    <source>
        <dbReference type="PROSITE" id="PS51352"/>
    </source>
</evidence>
<evidence type="ECO:0000313" key="4">
    <source>
        <dbReference type="Proteomes" id="UP000001366"/>
    </source>
</evidence>
<feature type="domain" description="Thioredoxin" evidence="2">
    <location>
        <begin position="17"/>
        <end position="136"/>
    </location>
</feature>
<dbReference type="Proteomes" id="UP000001366">
    <property type="component" value="Chromosome"/>
</dbReference>
<dbReference type="InterPro" id="IPR051099">
    <property type="entry name" value="AGR/TXD"/>
</dbReference>
<dbReference type="PaxDb" id="123214-PERMA_1892"/>
<dbReference type="HOGENOM" id="CLU_090389_8_4_0"/>
<dbReference type="Gene3D" id="3.40.30.10">
    <property type="entry name" value="Glutaredoxin"/>
    <property type="match status" value="1"/>
</dbReference>
<name>C0QSK8_PERMH</name>
<protein>
    <submittedName>
        <fullName evidence="3">Thioredoxin</fullName>
    </submittedName>
</protein>
<dbReference type="InterPro" id="IPR013766">
    <property type="entry name" value="Thioredoxin_domain"/>
</dbReference>
<accession>C0QSK8</accession>
<dbReference type="PANTHER" id="PTHR15337:SF11">
    <property type="entry name" value="THIOREDOXIN DOMAIN-CONTAINING PROTEIN"/>
    <property type="match status" value="1"/>
</dbReference>
<dbReference type="KEGG" id="pmx:PERMA_1892"/>
<reference evidence="3 4" key="1">
    <citation type="journal article" date="2009" name="J. Bacteriol.">
        <title>Complete and draft genome sequences of six members of the Aquificales.</title>
        <authorList>
            <person name="Reysenbach A.L."/>
            <person name="Hamamura N."/>
            <person name="Podar M."/>
            <person name="Griffiths E."/>
            <person name="Ferreira S."/>
            <person name="Hochstein R."/>
            <person name="Heidelberg J."/>
            <person name="Johnson J."/>
            <person name="Mead D."/>
            <person name="Pohorille A."/>
            <person name="Sarmiento M."/>
            <person name="Schweighofer K."/>
            <person name="Seshadri R."/>
            <person name="Voytek M.A."/>
        </authorList>
    </citation>
    <scope>NUCLEOTIDE SEQUENCE [LARGE SCALE GENOMIC DNA]</scope>
    <source>
        <strain evidence="4">DSM 14350 / EX-H1</strain>
    </source>
</reference>
<proteinExistence type="predicted"/>
<dbReference type="eggNOG" id="COG1331">
    <property type="taxonomic scope" value="Bacteria"/>
</dbReference>
<evidence type="ECO:0000256" key="1">
    <source>
        <dbReference type="ARBA" id="ARBA00022729"/>
    </source>
</evidence>
<keyword evidence="4" id="KW-1185">Reference proteome</keyword>
<organism evidence="3 4">
    <name type="scientific">Persephonella marina (strain DSM 14350 / EX-H1)</name>
    <dbReference type="NCBI Taxonomy" id="123214"/>
    <lineage>
        <taxon>Bacteria</taxon>
        <taxon>Pseudomonadati</taxon>
        <taxon>Aquificota</taxon>
        <taxon>Aquificia</taxon>
        <taxon>Aquificales</taxon>
        <taxon>Hydrogenothermaceae</taxon>
        <taxon>Persephonella</taxon>
    </lineage>
</organism>
<dbReference type="PANTHER" id="PTHR15337">
    <property type="entry name" value="ANTERIOR GRADIENT PROTEIN-RELATED"/>
    <property type="match status" value="1"/>
</dbReference>
<dbReference type="RefSeq" id="WP_012676968.1">
    <property type="nucleotide sequence ID" value="NC_012440.1"/>
</dbReference>
<dbReference type="AlphaFoldDB" id="C0QSK8"/>
<dbReference type="SUPFAM" id="SSF52833">
    <property type="entry name" value="Thioredoxin-like"/>
    <property type="match status" value="1"/>
</dbReference>